<evidence type="ECO:0008006" key="4">
    <source>
        <dbReference type="Google" id="ProtNLM"/>
    </source>
</evidence>
<dbReference type="AlphaFoldDB" id="A0A0C1ZP89"/>
<evidence type="ECO:0000313" key="2">
    <source>
        <dbReference type="EMBL" id="KIG12833.1"/>
    </source>
</evidence>
<feature type="signal peptide" evidence="1">
    <location>
        <begin position="1"/>
        <end position="29"/>
    </location>
</feature>
<sequence length="233" mass="25914">MSTHRTLHIHRRNFAALHCLAWLTLSAVACDSDPNNANADANEAEAGETPAPLVRDSPEVIDGVRPVGFDVERQLYIYDRDDDGFPDITEALEGTDMFDPDNNPAINFKQPADPQAGGFPAAVCRAGFVQAGPRLCINKVIQNATRYRFAVDNCRNQRSNVCSYEDLTYLYLNSDLDAVYDPKDRWIGNITDDNLVLCGNRSITFNGDPDLANFEGTCSNNDVRGYWCCHDDE</sequence>
<evidence type="ECO:0000313" key="3">
    <source>
        <dbReference type="Proteomes" id="UP000031599"/>
    </source>
</evidence>
<proteinExistence type="predicted"/>
<protein>
    <recommendedName>
        <fullName evidence="4">Lipoprotein</fullName>
    </recommendedName>
</protein>
<gene>
    <name evidence="2" type="ORF">DB30_00996</name>
</gene>
<dbReference type="Proteomes" id="UP000031599">
    <property type="component" value="Unassembled WGS sequence"/>
</dbReference>
<dbReference type="PROSITE" id="PS51257">
    <property type="entry name" value="PROKAR_LIPOPROTEIN"/>
    <property type="match status" value="1"/>
</dbReference>
<keyword evidence="1" id="KW-0732">Signal</keyword>
<dbReference type="RefSeq" id="WP_052556947.1">
    <property type="nucleotide sequence ID" value="NZ_JMCC02000117.1"/>
</dbReference>
<feature type="chain" id="PRO_5002144450" description="Lipoprotein" evidence="1">
    <location>
        <begin position="30"/>
        <end position="233"/>
    </location>
</feature>
<evidence type="ECO:0000256" key="1">
    <source>
        <dbReference type="SAM" id="SignalP"/>
    </source>
</evidence>
<comment type="caution">
    <text evidence="2">The sequence shown here is derived from an EMBL/GenBank/DDBJ whole genome shotgun (WGS) entry which is preliminary data.</text>
</comment>
<name>A0A0C1ZP89_9BACT</name>
<organism evidence="2 3">
    <name type="scientific">Enhygromyxa salina</name>
    <dbReference type="NCBI Taxonomy" id="215803"/>
    <lineage>
        <taxon>Bacteria</taxon>
        <taxon>Pseudomonadati</taxon>
        <taxon>Myxococcota</taxon>
        <taxon>Polyangia</taxon>
        <taxon>Nannocystales</taxon>
        <taxon>Nannocystaceae</taxon>
        <taxon>Enhygromyxa</taxon>
    </lineage>
</organism>
<dbReference type="EMBL" id="JMCC02000117">
    <property type="protein sequence ID" value="KIG12833.1"/>
    <property type="molecule type" value="Genomic_DNA"/>
</dbReference>
<reference evidence="2 3" key="1">
    <citation type="submission" date="2014-12" db="EMBL/GenBank/DDBJ databases">
        <title>Genome assembly of Enhygromyxa salina DSM 15201.</title>
        <authorList>
            <person name="Sharma G."/>
            <person name="Subramanian S."/>
        </authorList>
    </citation>
    <scope>NUCLEOTIDE SEQUENCE [LARGE SCALE GENOMIC DNA]</scope>
    <source>
        <strain evidence="2 3">DSM 15201</strain>
    </source>
</reference>
<accession>A0A0C1ZP89</accession>